<evidence type="ECO:0000256" key="2">
    <source>
        <dbReference type="ARBA" id="ARBA00004123"/>
    </source>
</evidence>
<dbReference type="PANTHER" id="PTHR20973:SF0">
    <property type="entry name" value="NON-STRUCTURAL MAINTENANCE OF CHROMOSOMES ELEMENT 1 HOMOLOG"/>
    <property type="match status" value="1"/>
</dbReference>
<keyword evidence="9 15" id="KW-0863">Zinc-finger</keyword>
<keyword evidence="6 15" id="KW-0808">Transferase</keyword>
<reference evidence="18" key="1">
    <citation type="submission" date="2023-03" db="EMBL/GenBank/DDBJ databases">
        <authorList>
            <person name="Julca I."/>
        </authorList>
    </citation>
    <scope>NUCLEOTIDE SEQUENCE</scope>
</reference>
<evidence type="ECO:0000313" key="19">
    <source>
        <dbReference type="Proteomes" id="UP001161247"/>
    </source>
</evidence>
<evidence type="ECO:0000256" key="5">
    <source>
        <dbReference type="ARBA" id="ARBA00019422"/>
    </source>
</evidence>
<feature type="compositionally biased region" description="Polar residues" evidence="16">
    <location>
        <begin position="301"/>
        <end position="324"/>
    </location>
</feature>
<keyword evidence="11 15" id="KW-0862">Zinc</keyword>
<keyword evidence="10 15" id="KW-0833">Ubl conjugation pathway</keyword>
<keyword evidence="13 15" id="KW-0234">DNA repair</keyword>
<dbReference type="AlphaFoldDB" id="A0AAV1DKD1"/>
<dbReference type="InterPro" id="IPR014857">
    <property type="entry name" value="Nse1_RING_C4HC3-type"/>
</dbReference>
<dbReference type="PANTHER" id="PTHR20973">
    <property type="entry name" value="NON-SMC ELEMENT 1-RELATED"/>
    <property type="match status" value="1"/>
</dbReference>
<dbReference type="InterPro" id="IPR036388">
    <property type="entry name" value="WH-like_DNA-bd_sf"/>
</dbReference>
<dbReference type="Gene3D" id="3.90.1150.220">
    <property type="match status" value="1"/>
</dbReference>
<comment type="catalytic activity">
    <reaction evidence="1 15">
        <text>S-ubiquitinyl-[E2 ubiquitin-conjugating enzyme]-L-cysteine + [acceptor protein]-L-lysine = [E2 ubiquitin-conjugating enzyme]-L-cysteine + N(6)-ubiquitinyl-[acceptor protein]-L-lysine.</text>
        <dbReference type="EC" id="2.3.2.27"/>
    </reaction>
</comment>
<dbReference type="Pfam" id="PF07574">
    <property type="entry name" value="SMC_Nse1"/>
    <property type="match status" value="1"/>
</dbReference>
<keyword evidence="14 15" id="KW-0539">Nucleus</keyword>
<protein>
    <recommendedName>
        <fullName evidence="5 15">Non-structural maintenance of chromosomes element 1 homolog</fullName>
        <ecNumber evidence="4 15">2.3.2.27</ecNumber>
    </recommendedName>
</protein>
<accession>A0AAV1DKD1</accession>
<evidence type="ECO:0000256" key="13">
    <source>
        <dbReference type="ARBA" id="ARBA00023204"/>
    </source>
</evidence>
<feature type="region of interest" description="Disordered" evidence="16">
    <location>
        <begin position="273"/>
        <end position="339"/>
    </location>
</feature>
<gene>
    <name evidence="18" type="ORF">OLC1_LOCUS16284</name>
</gene>
<evidence type="ECO:0000256" key="9">
    <source>
        <dbReference type="ARBA" id="ARBA00022771"/>
    </source>
</evidence>
<keyword evidence="12 15" id="KW-0233">DNA recombination</keyword>
<evidence type="ECO:0000256" key="14">
    <source>
        <dbReference type="ARBA" id="ARBA00023242"/>
    </source>
</evidence>
<dbReference type="GO" id="GO:0008270">
    <property type="term" value="F:zinc ion binding"/>
    <property type="evidence" value="ECO:0007669"/>
    <property type="project" value="UniProtKB-KW"/>
</dbReference>
<feature type="domain" description="Non-structural maintenance of chromosomes element 1 RING C4HC3-type" evidence="17">
    <location>
        <begin position="216"/>
        <end position="259"/>
    </location>
</feature>
<organism evidence="18 19">
    <name type="scientific">Oldenlandia corymbosa var. corymbosa</name>
    <dbReference type="NCBI Taxonomy" id="529605"/>
    <lineage>
        <taxon>Eukaryota</taxon>
        <taxon>Viridiplantae</taxon>
        <taxon>Streptophyta</taxon>
        <taxon>Embryophyta</taxon>
        <taxon>Tracheophyta</taxon>
        <taxon>Spermatophyta</taxon>
        <taxon>Magnoliopsida</taxon>
        <taxon>eudicotyledons</taxon>
        <taxon>Gunneridae</taxon>
        <taxon>Pentapetalae</taxon>
        <taxon>asterids</taxon>
        <taxon>lamiids</taxon>
        <taxon>Gentianales</taxon>
        <taxon>Rubiaceae</taxon>
        <taxon>Rubioideae</taxon>
        <taxon>Spermacoceae</taxon>
        <taxon>Hedyotis-Oldenlandia complex</taxon>
        <taxon>Oldenlandia</taxon>
    </lineage>
</organism>
<dbReference type="EC" id="2.3.2.27" evidence="4 15"/>
<sequence>MPPLQREEGGPASVLNWRHHALIQALLSRGPIKDNQFHSFFYQLTGKTPDHRSFNDYLLDINKQLAYVQLDLRKCLNQYDGKAYYGVANNFADDQSKLGTKYTVPQIALYKGIIEAIVQDSSGEGSISNTEALNVQLENQVSTGMGSQSQMQSPGNLTQVPTALKNFTMSQKDKTIEELIRDQWLCAISNGQRIGLGVRSFLDLRCWFHSNEVPTCEVCNEAAIKVELCQNEGCEVRMHPSCVKKKFSQTRAKKVCPRCGVQWHVAAVKREHLEEEDNNEDDAPENSSPPVDPSSRKRSRVSQQHQQNTQESKPISSASSNPVANTRRSTRSSARQHAA</sequence>
<keyword evidence="7 15" id="KW-0479">Metal-binding</keyword>
<dbReference type="InterPro" id="IPR013083">
    <property type="entry name" value="Znf_RING/FYVE/PHD"/>
</dbReference>
<evidence type="ECO:0000256" key="15">
    <source>
        <dbReference type="RuleBase" id="RU368018"/>
    </source>
</evidence>
<dbReference type="CDD" id="cd16493">
    <property type="entry name" value="RING-CH-C4HC3_NSE1"/>
    <property type="match status" value="1"/>
</dbReference>
<feature type="compositionally biased region" description="Acidic residues" evidence="16">
    <location>
        <begin position="274"/>
        <end position="284"/>
    </location>
</feature>
<evidence type="ECO:0000256" key="1">
    <source>
        <dbReference type="ARBA" id="ARBA00000900"/>
    </source>
</evidence>
<evidence type="ECO:0000256" key="7">
    <source>
        <dbReference type="ARBA" id="ARBA00022723"/>
    </source>
</evidence>
<evidence type="ECO:0000256" key="3">
    <source>
        <dbReference type="ARBA" id="ARBA00010258"/>
    </source>
</evidence>
<evidence type="ECO:0000256" key="11">
    <source>
        <dbReference type="ARBA" id="ARBA00022833"/>
    </source>
</evidence>
<dbReference type="EMBL" id="OX459122">
    <property type="protein sequence ID" value="CAI9108153.1"/>
    <property type="molecule type" value="Genomic_DNA"/>
</dbReference>
<evidence type="ECO:0000256" key="8">
    <source>
        <dbReference type="ARBA" id="ARBA00022763"/>
    </source>
</evidence>
<dbReference type="Gene3D" id="3.30.40.10">
    <property type="entry name" value="Zinc/RING finger domain, C3HC4 (zinc finger)"/>
    <property type="match status" value="1"/>
</dbReference>
<proteinExistence type="inferred from homology"/>
<dbReference type="GO" id="GO:0030915">
    <property type="term" value="C:Smc5-Smc6 complex"/>
    <property type="evidence" value="ECO:0007669"/>
    <property type="project" value="UniProtKB-UniRule"/>
</dbReference>
<keyword evidence="8 15" id="KW-0227">DNA damage</keyword>
<comment type="subunit">
    <text evidence="15">Component of the Smc5-Smc6 complex.</text>
</comment>
<evidence type="ECO:0000256" key="10">
    <source>
        <dbReference type="ARBA" id="ARBA00022786"/>
    </source>
</evidence>
<keyword evidence="19" id="KW-1185">Reference proteome</keyword>
<dbReference type="GO" id="GO:0005634">
    <property type="term" value="C:nucleus"/>
    <property type="evidence" value="ECO:0007669"/>
    <property type="project" value="UniProtKB-SubCell"/>
</dbReference>
<evidence type="ECO:0000256" key="16">
    <source>
        <dbReference type="SAM" id="MobiDB-lite"/>
    </source>
</evidence>
<evidence type="ECO:0000256" key="4">
    <source>
        <dbReference type="ARBA" id="ARBA00012483"/>
    </source>
</evidence>
<evidence type="ECO:0000259" key="17">
    <source>
        <dbReference type="Pfam" id="PF08746"/>
    </source>
</evidence>
<dbReference type="GO" id="GO:0061630">
    <property type="term" value="F:ubiquitin protein ligase activity"/>
    <property type="evidence" value="ECO:0007669"/>
    <property type="project" value="UniProtKB-EC"/>
</dbReference>
<dbReference type="GO" id="GO:0000724">
    <property type="term" value="P:double-strand break repair via homologous recombination"/>
    <property type="evidence" value="ECO:0007669"/>
    <property type="project" value="TreeGrafter"/>
</dbReference>
<comment type="subcellular location">
    <subcellularLocation>
        <location evidence="2 15">Nucleus</location>
    </subcellularLocation>
</comment>
<dbReference type="InterPro" id="IPR011513">
    <property type="entry name" value="Nse1"/>
</dbReference>
<name>A0AAV1DKD1_OLDCO</name>
<dbReference type="Gene3D" id="1.10.10.10">
    <property type="entry name" value="Winged helix-like DNA-binding domain superfamily/Winged helix DNA-binding domain"/>
    <property type="match status" value="1"/>
</dbReference>
<evidence type="ECO:0000313" key="18">
    <source>
        <dbReference type="EMBL" id="CAI9108153.1"/>
    </source>
</evidence>
<dbReference type="Proteomes" id="UP001161247">
    <property type="component" value="Chromosome 5"/>
</dbReference>
<comment type="similarity">
    <text evidence="3 15">Belongs to the NSE1 family.</text>
</comment>
<evidence type="ECO:0000256" key="12">
    <source>
        <dbReference type="ARBA" id="ARBA00023172"/>
    </source>
</evidence>
<dbReference type="Pfam" id="PF08746">
    <property type="entry name" value="zf-RING-like"/>
    <property type="match status" value="1"/>
</dbReference>
<evidence type="ECO:0000256" key="6">
    <source>
        <dbReference type="ARBA" id="ARBA00022679"/>
    </source>
</evidence>